<dbReference type="RefSeq" id="WP_188073274.1">
    <property type="nucleotide sequence ID" value="NZ_JACIDT010000015.1"/>
</dbReference>
<organism evidence="1 2">
    <name type="scientific">Sphingobium jiangsuense</name>
    <dbReference type="NCBI Taxonomy" id="870476"/>
    <lineage>
        <taxon>Bacteria</taxon>
        <taxon>Pseudomonadati</taxon>
        <taxon>Pseudomonadota</taxon>
        <taxon>Alphaproteobacteria</taxon>
        <taxon>Sphingomonadales</taxon>
        <taxon>Sphingomonadaceae</taxon>
        <taxon>Sphingobium</taxon>
    </lineage>
</organism>
<evidence type="ECO:0000313" key="1">
    <source>
        <dbReference type="EMBL" id="MBB3927810.1"/>
    </source>
</evidence>
<sequence length="51" mass="5507">MDAVRALKQAAKDLTSACLADALRLPPINSTPDDMKALTEKIDAALARRKQ</sequence>
<comment type="caution">
    <text evidence="1">The sequence shown here is derived from an EMBL/GenBank/DDBJ whole genome shotgun (WGS) entry which is preliminary data.</text>
</comment>
<proteinExistence type="predicted"/>
<gene>
    <name evidence="1" type="ORF">GGR43_003547</name>
</gene>
<accession>A0A7W6FRA5</accession>
<dbReference type="EMBL" id="JACIDT010000015">
    <property type="protein sequence ID" value="MBB3927810.1"/>
    <property type="molecule type" value="Genomic_DNA"/>
</dbReference>
<name>A0A7W6FRA5_9SPHN</name>
<keyword evidence="2" id="KW-1185">Reference proteome</keyword>
<protein>
    <submittedName>
        <fullName evidence="1">Uncharacterized protein</fullName>
    </submittedName>
</protein>
<dbReference type="Proteomes" id="UP000571950">
    <property type="component" value="Unassembled WGS sequence"/>
</dbReference>
<evidence type="ECO:0000313" key="2">
    <source>
        <dbReference type="Proteomes" id="UP000571950"/>
    </source>
</evidence>
<dbReference type="AlphaFoldDB" id="A0A7W6FRA5"/>
<reference evidence="1 2" key="1">
    <citation type="submission" date="2020-08" db="EMBL/GenBank/DDBJ databases">
        <title>Genomic Encyclopedia of Type Strains, Phase IV (KMG-IV): sequencing the most valuable type-strain genomes for metagenomic binning, comparative biology and taxonomic classification.</title>
        <authorList>
            <person name="Goeker M."/>
        </authorList>
    </citation>
    <scope>NUCLEOTIDE SEQUENCE [LARGE SCALE GENOMIC DNA]</scope>
    <source>
        <strain evidence="1 2">DSM 26189</strain>
    </source>
</reference>